<dbReference type="GeneID" id="43658441"/>
<name>A0A5N6ZZW5_9EURO</name>
<keyword evidence="3" id="KW-1185">Reference proteome</keyword>
<dbReference type="RefSeq" id="XP_031926218.1">
    <property type="nucleotide sequence ID" value="XM_032073995.1"/>
</dbReference>
<proteinExistence type="predicted"/>
<reference evidence="2 3" key="1">
    <citation type="submission" date="2019-04" db="EMBL/GenBank/DDBJ databases">
        <title>Friends and foes A comparative genomics studyof 23 Aspergillus species from section Flavi.</title>
        <authorList>
            <consortium name="DOE Joint Genome Institute"/>
            <person name="Kjaerbolling I."/>
            <person name="Vesth T."/>
            <person name="Frisvad J.C."/>
            <person name="Nybo J.L."/>
            <person name="Theobald S."/>
            <person name="Kildgaard S."/>
            <person name="Isbrandt T."/>
            <person name="Kuo A."/>
            <person name="Sato A."/>
            <person name="Lyhne E.K."/>
            <person name="Kogle M.E."/>
            <person name="Wiebenga A."/>
            <person name="Kun R.S."/>
            <person name="Lubbers R.J."/>
            <person name="Makela M.R."/>
            <person name="Barry K."/>
            <person name="Chovatia M."/>
            <person name="Clum A."/>
            <person name="Daum C."/>
            <person name="Haridas S."/>
            <person name="He G."/>
            <person name="LaButti K."/>
            <person name="Lipzen A."/>
            <person name="Mondo S."/>
            <person name="Riley R."/>
            <person name="Salamov A."/>
            <person name="Simmons B.A."/>
            <person name="Magnuson J.K."/>
            <person name="Henrissat B."/>
            <person name="Mortensen U.H."/>
            <person name="Larsen T.O."/>
            <person name="Devries R.P."/>
            <person name="Grigoriev I.V."/>
            <person name="Machida M."/>
            <person name="Baker S.E."/>
            <person name="Andersen M.R."/>
        </authorList>
    </citation>
    <scope>NUCLEOTIDE SEQUENCE [LARGE SCALE GENOMIC DNA]</scope>
    <source>
        <strain evidence="2 3">CBS 763.97</strain>
    </source>
</reference>
<dbReference type="Proteomes" id="UP000326268">
    <property type="component" value="Unassembled WGS sequence"/>
</dbReference>
<gene>
    <name evidence="2" type="ORF">BDV27DRAFT_165686</name>
</gene>
<evidence type="ECO:0000313" key="3">
    <source>
        <dbReference type="Proteomes" id="UP000326268"/>
    </source>
</evidence>
<feature type="region of interest" description="Disordered" evidence="1">
    <location>
        <begin position="1"/>
        <end position="30"/>
    </location>
</feature>
<evidence type="ECO:0000313" key="2">
    <source>
        <dbReference type="EMBL" id="KAE8363137.1"/>
    </source>
</evidence>
<dbReference type="OrthoDB" id="4501403at2759"/>
<dbReference type="AlphaFoldDB" id="A0A5N6ZZW5"/>
<protein>
    <submittedName>
        <fullName evidence="2">Uncharacterized protein</fullName>
    </submittedName>
</protein>
<sequence>MTNETHSTISSSYTRITMDTSNRTSSTQPIIRSSASTTSLIDITRDDIESLFSWPTTTTESSLASFFTPLNDNLVSFGDELSSYSGTTTDSWNERDLNLELNFDNSISDNVAPTRHPYIPQTPRELDYDDDNKDGCLIIHGPIILLTTLKQKDVSAFLKNGECSIPVFRGENLVIRNFDSNINELINDPAPWTPYTLSTRLLTLEGHMQDTPGTKLSTKYPPIKTWGRRKVGYRVTWLIDQVFRYHGICIRGFGVDVACISSLERLVPVVRLEAAREASVRAWSGAVRDVGLAGLWDLVVGSSREGSVEVDVDVDIGSGGLDIDRVTFRARSVMYVCG</sequence>
<organism evidence="2 3">
    <name type="scientific">Aspergillus caelatus</name>
    <dbReference type="NCBI Taxonomy" id="61420"/>
    <lineage>
        <taxon>Eukaryota</taxon>
        <taxon>Fungi</taxon>
        <taxon>Dikarya</taxon>
        <taxon>Ascomycota</taxon>
        <taxon>Pezizomycotina</taxon>
        <taxon>Eurotiomycetes</taxon>
        <taxon>Eurotiomycetidae</taxon>
        <taxon>Eurotiales</taxon>
        <taxon>Aspergillaceae</taxon>
        <taxon>Aspergillus</taxon>
        <taxon>Aspergillus subgen. Circumdati</taxon>
    </lineage>
</organism>
<accession>A0A5N6ZZW5</accession>
<dbReference type="EMBL" id="ML737684">
    <property type="protein sequence ID" value="KAE8363137.1"/>
    <property type="molecule type" value="Genomic_DNA"/>
</dbReference>
<evidence type="ECO:0000256" key="1">
    <source>
        <dbReference type="SAM" id="MobiDB-lite"/>
    </source>
</evidence>